<feature type="domain" description="YchJ-like middle NTF2-like" evidence="1">
    <location>
        <begin position="31"/>
        <end position="124"/>
    </location>
</feature>
<evidence type="ECO:0000313" key="3">
    <source>
        <dbReference type="Proteomes" id="UP001501446"/>
    </source>
</evidence>
<accession>A0ABP8XJS7</accession>
<protein>
    <submittedName>
        <fullName evidence="2">YchJ family protein</fullName>
    </submittedName>
</protein>
<evidence type="ECO:0000259" key="1">
    <source>
        <dbReference type="Pfam" id="PF17775"/>
    </source>
</evidence>
<dbReference type="EMBL" id="BAABLN010000068">
    <property type="protein sequence ID" value="GAA4707297.1"/>
    <property type="molecule type" value="Genomic_DNA"/>
</dbReference>
<dbReference type="InterPro" id="IPR048469">
    <property type="entry name" value="YchJ-like_M"/>
</dbReference>
<proteinExistence type="predicted"/>
<organism evidence="2 3">
    <name type="scientific">Kocuria gwangalliensis</name>
    <dbReference type="NCBI Taxonomy" id="501592"/>
    <lineage>
        <taxon>Bacteria</taxon>
        <taxon>Bacillati</taxon>
        <taxon>Actinomycetota</taxon>
        <taxon>Actinomycetes</taxon>
        <taxon>Micrococcales</taxon>
        <taxon>Micrococcaceae</taxon>
        <taxon>Kocuria</taxon>
    </lineage>
</organism>
<reference evidence="3" key="1">
    <citation type="journal article" date="2019" name="Int. J. Syst. Evol. Microbiol.">
        <title>The Global Catalogue of Microorganisms (GCM) 10K type strain sequencing project: providing services to taxonomists for standard genome sequencing and annotation.</title>
        <authorList>
            <consortium name="The Broad Institute Genomics Platform"/>
            <consortium name="The Broad Institute Genome Sequencing Center for Infectious Disease"/>
            <person name="Wu L."/>
            <person name="Ma J."/>
        </authorList>
    </citation>
    <scope>NUCLEOTIDE SEQUENCE [LARGE SCALE GENOMIC DNA]</scope>
    <source>
        <strain evidence="3">JCM 18958</strain>
    </source>
</reference>
<keyword evidence="3" id="KW-1185">Reference proteome</keyword>
<name>A0ABP8XJS7_9MICC</name>
<comment type="caution">
    <text evidence="2">The sequence shown here is derived from an EMBL/GenBank/DDBJ whole genome shotgun (WGS) entry which is preliminary data.</text>
</comment>
<dbReference type="RefSeq" id="WP_303382590.1">
    <property type="nucleotide sequence ID" value="NZ_BAABLN010000068.1"/>
</dbReference>
<dbReference type="InterPro" id="IPR032710">
    <property type="entry name" value="NTF2-like_dom_sf"/>
</dbReference>
<dbReference type="Pfam" id="PF17775">
    <property type="entry name" value="YchJ_M-like"/>
    <property type="match status" value="1"/>
</dbReference>
<sequence>MSVCPCGGGPAGASFAQCCEPALTNQRWPETAEALMRSRYTAFALGHEDHLFRTWHPSTRPSEVSADPGTEWLGLTIHATEAGGERDENGVVEFTARYLAAGRGESQHEVSLFRKRAGRWMYVAALTGGEQ</sequence>
<evidence type="ECO:0000313" key="2">
    <source>
        <dbReference type="EMBL" id="GAA4707297.1"/>
    </source>
</evidence>
<dbReference type="Proteomes" id="UP001501446">
    <property type="component" value="Unassembled WGS sequence"/>
</dbReference>
<dbReference type="SUPFAM" id="SSF54427">
    <property type="entry name" value="NTF2-like"/>
    <property type="match status" value="1"/>
</dbReference>
<dbReference type="Gene3D" id="3.10.450.50">
    <property type="match status" value="1"/>
</dbReference>
<gene>
    <name evidence="2" type="ORF">GCM10025781_27440</name>
</gene>